<sequence>MKLRRTMMFVPGNNPGMLINAGIYGADTIIFDLEDSVALSEKDAARHLVYNAMKSITYSCEVAVRINHISTPFGYKDLETILAVKPDLIRLPKAETAADIEEIDEIITAAEIKHGFLPGSIKMMAAIETAKGIRNAYSIATASPRMVALAIGGEDYLADIQTSRTKDGKEFFAGRGQLILAAREAGIHAIDTVFGDVNNEEDFIAETTRIKEMGFDGKSVVNPRQIKIVHEIYTPSEKEIDHAQRVIAAYEESLTRKSGVVSLNGKMIDIPVVKRAQRTLAYANAVGKYEGGETL</sequence>
<evidence type="ECO:0000313" key="8">
    <source>
        <dbReference type="Proteomes" id="UP000199520"/>
    </source>
</evidence>
<dbReference type="GO" id="GO:0000287">
    <property type="term" value="F:magnesium ion binding"/>
    <property type="evidence" value="ECO:0007669"/>
    <property type="project" value="TreeGrafter"/>
</dbReference>
<evidence type="ECO:0000256" key="1">
    <source>
        <dbReference type="ARBA" id="ARBA00001946"/>
    </source>
</evidence>
<dbReference type="STRING" id="1123291.SAMN04490355_105710"/>
<dbReference type="GO" id="GO:0006107">
    <property type="term" value="P:oxaloacetate metabolic process"/>
    <property type="evidence" value="ECO:0007669"/>
    <property type="project" value="TreeGrafter"/>
</dbReference>
<dbReference type="RefSeq" id="WP_090942852.1">
    <property type="nucleotide sequence ID" value="NZ_FOTS01000057.1"/>
</dbReference>
<dbReference type="Proteomes" id="UP000199520">
    <property type="component" value="Unassembled WGS sequence"/>
</dbReference>
<evidence type="ECO:0000259" key="6">
    <source>
        <dbReference type="Pfam" id="PF03328"/>
    </source>
</evidence>
<dbReference type="InterPro" id="IPR005000">
    <property type="entry name" value="Aldolase/citrate-lyase_domain"/>
</dbReference>
<dbReference type="SUPFAM" id="SSF51621">
    <property type="entry name" value="Phosphoenolpyruvate/pyruvate domain"/>
    <property type="match status" value="1"/>
</dbReference>
<protein>
    <submittedName>
        <fullName evidence="7">Citrate lyase subunit beta / citryl-CoA lyase</fullName>
    </submittedName>
</protein>
<keyword evidence="7" id="KW-0456">Lyase</keyword>
<keyword evidence="3 5" id="KW-0460">Magnesium</keyword>
<evidence type="ECO:0000256" key="2">
    <source>
        <dbReference type="ARBA" id="ARBA00022723"/>
    </source>
</evidence>
<keyword evidence="8" id="KW-1185">Reference proteome</keyword>
<feature type="binding site" evidence="5">
    <location>
        <position position="128"/>
    </location>
    <ligand>
        <name>Mg(2+)</name>
        <dbReference type="ChEBI" id="CHEBI:18420"/>
    </ligand>
</feature>
<organism evidence="7 8">
    <name type="scientific">Pelosinus propionicus DSM 13327</name>
    <dbReference type="NCBI Taxonomy" id="1123291"/>
    <lineage>
        <taxon>Bacteria</taxon>
        <taxon>Bacillati</taxon>
        <taxon>Bacillota</taxon>
        <taxon>Negativicutes</taxon>
        <taxon>Selenomonadales</taxon>
        <taxon>Sporomusaceae</taxon>
        <taxon>Pelosinus</taxon>
    </lineage>
</organism>
<evidence type="ECO:0000313" key="7">
    <source>
        <dbReference type="EMBL" id="SFM22570.1"/>
    </source>
</evidence>
<feature type="binding site" evidence="5">
    <location>
        <position position="155"/>
    </location>
    <ligand>
        <name>Mg(2+)</name>
        <dbReference type="ChEBI" id="CHEBI:18420"/>
    </ligand>
</feature>
<dbReference type="InterPro" id="IPR011206">
    <property type="entry name" value="Citrate_lyase_beta/mcl1/mcl2"/>
</dbReference>
<dbReference type="InterPro" id="IPR040442">
    <property type="entry name" value="Pyrv_kinase-like_dom_sf"/>
</dbReference>
<gene>
    <name evidence="7" type="ORF">SAMN04490355_105710</name>
</gene>
<evidence type="ECO:0000256" key="4">
    <source>
        <dbReference type="PIRSR" id="PIRSR015582-1"/>
    </source>
</evidence>
<dbReference type="AlphaFoldDB" id="A0A1I4P4U6"/>
<proteinExistence type="predicted"/>
<name>A0A1I4P4U6_9FIRM</name>
<feature type="binding site" evidence="4">
    <location>
        <position position="128"/>
    </location>
    <ligand>
        <name>substrate</name>
    </ligand>
</feature>
<evidence type="ECO:0000256" key="3">
    <source>
        <dbReference type="ARBA" id="ARBA00022842"/>
    </source>
</evidence>
<feature type="domain" description="HpcH/HpaI aldolase/citrate lyase" evidence="6">
    <location>
        <begin position="5"/>
        <end position="223"/>
    </location>
</feature>
<reference evidence="8" key="1">
    <citation type="submission" date="2016-10" db="EMBL/GenBank/DDBJ databases">
        <authorList>
            <person name="Varghese N."/>
            <person name="Submissions S."/>
        </authorList>
    </citation>
    <scope>NUCLEOTIDE SEQUENCE [LARGE SCALE GENOMIC DNA]</scope>
    <source>
        <strain evidence="8">DSM 13327</strain>
    </source>
</reference>
<dbReference type="GO" id="GO:0016829">
    <property type="term" value="F:lyase activity"/>
    <property type="evidence" value="ECO:0007669"/>
    <property type="project" value="UniProtKB-KW"/>
</dbReference>
<dbReference type="Pfam" id="PF03328">
    <property type="entry name" value="HpcH_HpaI"/>
    <property type="match status" value="1"/>
</dbReference>
<dbReference type="PIRSF" id="PIRSF015582">
    <property type="entry name" value="Cit_lyase_B"/>
    <property type="match status" value="1"/>
</dbReference>
<dbReference type="InterPro" id="IPR015813">
    <property type="entry name" value="Pyrv/PenolPyrv_kinase-like_dom"/>
</dbReference>
<dbReference type="OrthoDB" id="9786940at2"/>
<accession>A0A1I4P4U6</accession>
<feature type="binding site" evidence="4">
    <location>
        <position position="65"/>
    </location>
    <ligand>
        <name>substrate</name>
    </ligand>
</feature>
<evidence type="ECO:0000256" key="5">
    <source>
        <dbReference type="PIRSR" id="PIRSR015582-2"/>
    </source>
</evidence>
<dbReference type="EMBL" id="FOTS01000057">
    <property type="protein sequence ID" value="SFM22570.1"/>
    <property type="molecule type" value="Genomic_DNA"/>
</dbReference>
<keyword evidence="2 5" id="KW-0479">Metal-binding</keyword>
<comment type="cofactor">
    <cofactor evidence="1">
        <name>Mg(2+)</name>
        <dbReference type="ChEBI" id="CHEBI:18420"/>
    </cofactor>
</comment>
<dbReference type="PANTHER" id="PTHR32308:SF10">
    <property type="entry name" value="CITRATE LYASE SUBUNIT BETA"/>
    <property type="match status" value="1"/>
</dbReference>
<dbReference type="PANTHER" id="PTHR32308">
    <property type="entry name" value="LYASE BETA SUBUNIT, PUTATIVE (AFU_ORTHOLOGUE AFUA_4G13030)-RELATED"/>
    <property type="match status" value="1"/>
</dbReference>
<dbReference type="Gene3D" id="3.20.20.60">
    <property type="entry name" value="Phosphoenolpyruvate-binding domains"/>
    <property type="match status" value="1"/>
</dbReference>